<dbReference type="EC" id="2.1.1.-" evidence="1"/>
<dbReference type="RefSeq" id="WP_320003445.1">
    <property type="nucleotide sequence ID" value="NZ_JAUHJS010000002.1"/>
</dbReference>
<dbReference type="Pfam" id="PF13489">
    <property type="entry name" value="Methyltransf_23"/>
    <property type="match status" value="1"/>
</dbReference>
<proteinExistence type="predicted"/>
<dbReference type="SUPFAM" id="SSF53335">
    <property type="entry name" value="S-adenosyl-L-methionine-dependent methyltransferases"/>
    <property type="match status" value="1"/>
</dbReference>
<keyword evidence="1" id="KW-0808">Transferase</keyword>
<comment type="caution">
    <text evidence="1">The sequence shown here is derived from an EMBL/GenBank/DDBJ whole genome shotgun (WGS) entry which is preliminary data.</text>
</comment>
<reference evidence="1" key="1">
    <citation type="submission" date="2023-06" db="EMBL/GenBank/DDBJ databases">
        <title>Cytophagales bacterium Strain LB-30, isolated from soil.</title>
        <authorList>
            <person name="Liu B."/>
        </authorList>
    </citation>
    <scope>NUCLEOTIDE SEQUENCE</scope>
    <source>
        <strain evidence="1">LB-30</strain>
    </source>
</reference>
<evidence type="ECO:0000313" key="1">
    <source>
        <dbReference type="EMBL" id="MDN4164921.1"/>
    </source>
</evidence>
<sequence>MIASLKRKERAWATQRRYHKTLAFIAQTMPAPASILDMGTPNAFSKIMQEKGYTVKNTQGEDFDENPEVLADASVDAVTSFEVCEHLINPMGALRAIKAKRLFISVPLRLWFSKAYRNKNDRWDQHYHEFEDWQFDWLLEKAGWEIVRSEKWKNPILTPGIRPLLRAFTNRYYIIEARRK</sequence>
<dbReference type="GO" id="GO:0032259">
    <property type="term" value="P:methylation"/>
    <property type="evidence" value="ECO:0007669"/>
    <property type="project" value="UniProtKB-KW"/>
</dbReference>
<keyword evidence="2" id="KW-1185">Reference proteome</keyword>
<gene>
    <name evidence="1" type="ORF">QWY31_05375</name>
</gene>
<keyword evidence="1" id="KW-0489">Methyltransferase</keyword>
<dbReference type="Gene3D" id="3.40.50.150">
    <property type="entry name" value="Vaccinia Virus protein VP39"/>
    <property type="match status" value="1"/>
</dbReference>
<dbReference type="Proteomes" id="UP001168552">
    <property type="component" value="Unassembled WGS sequence"/>
</dbReference>
<accession>A0ABT8F3X1</accession>
<dbReference type="InterPro" id="IPR029063">
    <property type="entry name" value="SAM-dependent_MTases_sf"/>
</dbReference>
<keyword evidence="1" id="KW-0560">Oxidoreductase</keyword>
<protein>
    <submittedName>
        <fullName evidence="1">Class I SAM-dependent methyltransferase</fullName>
        <ecNumber evidence="1">2.1.1.-</ecNumber>
    </submittedName>
</protein>
<name>A0ABT8F3X1_9BACT</name>
<evidence type="ECO:0000313" key="2">
    <source>
        <dbReference type="Proteomes" id="UP001168552"/>
    </source>
</evidence>
<dbReference type="GO" id="GO:0016491">
    <property type="term" value="F:oxidoreductase activity"/>
    <property type="evidence" value="ECO:0007669"/>
    <property type="project" value="UniProtKB-KW"/>
</dbReference>
<organism evidence="1 2">
    <name type="scientific">Shiella aurantiaca</name>
    <dbReference type="NCBI Taxonomy" id="3058365"/>
    <lineage>
        <taxon>Bacteria</taxon>
        <taxon>Pseudomonadati</taxon>
        <taxon>Bacteroidota</taxon>
        <taxon>Cytophagia</taxon>
        <taxon>Cytophagales</taxon>
        <taxon>Shiellaceae</taxon>
        <taxon>Shiella</taxon>
    </lineage>
</organism>
<dbReference type="GO" id="GO:0008168">
    <property type="term" value="F:methyltransferase activity"/>
    <property type="evidence" value="ECO:0007669"/>
    <property type="project" value="UniProtKB-KW"/>
</dbReference>
<dbReference type="EMBL" id="JAUHJS010000002">
    <property type="protein sequence ID" value="MDN4164921.1"/>
    <property type="molecule type" value="Genomic_DNA"/>
</dbReference>